<dbReference type="AlphaFoldDB" id="A0A2X0SWL0"/>
<dbReference type="Proteomes" id="UP000630086">
    <property type="component" value="Unassembled WGS sequence"/>
</dbReference>
<gene>
    <name evidence="4" type="primary">smc_1</name>
    <name evidence="4" type="ORF">BDKNPLJD_00215</name>
    <name evidence="3" type="ORF">LHEJCM1062_18380</name>
</gene>
<reference evidence="3" key="2">
    <citation type="submission" date="2020-07" db="EMBL/GenBank/DDBJ databases">
        <title>Draft genome sequence of Lactobacillus helveticus strain JCM 1062.</title>
        <authorList>
            <person name="Endo A."/>
            <person name="Maeno S."/>
            <person name="Kido Y."/>
        </authorList>
    </citation>
    <scope>NUCLEOTIDE SEQUENCE</scope>
    <source>
        <strain evidence="3">JCM 1062</strain>
    </source>
</reference>
<keyword evidence="1" id="KW-0175">Coiled coil</keyword>
<dbReference type="PANTHER" id="PTHR23159:SF31">
    <property type="entry name" value="CENTROSOME-ASSOCIATED PROTEIN CEP250 ISOFORM X1"/>
    <property type="match status" value="1"/>
</dbReference>
<reference evidence="4" key="1">
    <citation type="submission" date="2018-01" db="EMBL/GenBank/DDBJ databases">
        <authorList>
            <person name="Gaut B.S."/>
            <person name="Morton B.R."/>
            <person name="Clegg M.T."/>
            <person name="Duvall M.R."/>
        </authorList>
    </citation>
    <scope>NUCLEOTIDE SEQUENCE</scope>
    <source>
        <strain evidence="4">Lactobacillus helveticus</strain>
    </source>
</reference>
<sequence length="620" mass="70105">MNKDDDPFLAQSDSVQTWYKNKSNYDKDMYQGSRKTIENEANDYKHNKEDEQHQVDLDHITPDEYQEINEYAIRLINSVRSQTGRPNLVLNKDVMKMAQVVADKYNEDGRSNLDGKGHDYKAVNDAARQFGLVDDPANNSQYYEDLSGWPTNVTSFINHDKPNLDANNWYGWFVNSDPTITHTVSMDYIKQNIYNDIVAMLFNDHEWDHAKSLLSIGDMNLDNDTKHYAFGMSISVLPHTNNVSTHYLLVPDNDYVHSNNPKVTPISNQADETVTSLAQEKANLREAQAKYQALLDASKGVSEQNDQTLIADQDTLDQLQDQAKKLNIEQSALQDKLNDLAKEKTALLQRKQELANAIKDSQAKLTQAEADLHAKQEALKNLNKSLPHTQAELDQAKQDAQQAQARADQAKEIYQKVLIAYQAEQQVEHQTKPAKPDTGNVAKPDTGNVAKPDTGNVAKPDTGNVAKPDTDNVAKSATDNTIINEQDSATTFDGDLADEATKKVTPIKTTTDTIKTVNHSVLMQKNRAFYLLNGKTMLKFKSYKQVAIYLLKHKINTEVRSNTVIKLAKNARFYTKSGRRTLHLIKRGKKLHISEFVMIKGHLYAHLAHSKFYIRATRLF</sequence>
<dbReference type="InterPro" id="IPR027607">
    <property type="entry name" value="Surf_Exclu_SEC10/PgrA"/>
</dbReference>
<feature type="coiled-coil region" evidence="1">
    <location>
        <begin position="267"/>
        <end position="413"/>
    </location>
</feature>
<dbReference type="EMBL" id="OGTV01000007">
    <property type="protein sequence ID" value="SPB22001.1"/>
    <property type="molecule type" value="Genomic_DNA"/>
</dbReference>
<dbReference type="EMBL" id="BLYV01000411">
    <property type="protein sequence ID" value="GFP13966.1"/>
    <property type="molecule type" value="Genomic_DNA"/>
</dbReference>
<feature type="region of interest" description="Disordered" evidence="2">
    <location>
        <begin position="427"/>
        <end position="473"/>
    </location>
</feature>
<proteinExistence type="predicted"/>
<name>A0A2X0SWL0_LACHE</name>
<evidence type="ECO:0000313" key="3">
    <source>
        <dbReference type="EMBL" id="GFP13966.1"/>
    </source>
</evidence>
<protein>
    <submittedName>
        <fullName evidence="4">Chromosome partition protein Smc</fullName>
    </submittedName>
</protein>
<evidence type="ECO:0000256" key="2">
    <source>
        <dbReference type="SAM" id="MobiDB-lite"/>
    </source>
</evidence>
<dbReference type="NCBIfam" id="TIGR04320">
    <property type="entry name" value="Surf_Exclu_PgrA"/>
    <property type="match status" value="1"/>
</dbReference>
<organism evidence="4">
    <name type="scientific">Lactobacillus helveticus</name>
    <name type="common">Lactobacillus suntoryeus</name>
    <dbReference type="NCBI Taxonomy" id="1587"/>
    <lineage>
        <taxon>Bacteria</taxon>
        <taxon>Bacillati</taxon>
        <taxon>Bacillota</taxon>
        <taxon>Bacilli</taxon>
        <taxon>Lactobacillales</taxon>
        <taxon>Lactobacillaceae</taxon>
        <taxon>Lactobacillus</taxon>
    </lineage>
</organism>
<evidence type="ECO:0000313" key="4">
    <source>
        <dbReference type="EMBL" id="SPB22001.1"/>
    </source>
</evidence>
<accession>A0A2X0SWL0</accession>
<evidence type="ECO:0000256" key="1">
    <source>
        <dbReference type="SAM" id="Coils"/>
    </source>
</evidence>
<dbReference type="PANTHER" id="PTHR23159">
    <property type="entry name" value="CENTROSOMAL PROTEIN 2"/>
    <property type="match status" value="1"/>
</dbReference>